<evidence type="ECO:0000313" key="11">
    <source>
        <dbReference type="Proteomes" id="UP000319817"/>
    </source>
</evidence>
<evidence type="ECO:0000256" key="1">
    <source>
        <dbReference type="ARBA" id="ARBA00001974"/>
    </source>
</evidence>
<feature type="region of interest" description="Disordered" evidence="6">
    <location>
        <begin position="1"/>
        <end position="53"/>
    </location>
</feature>
<organism evidence="10 11">
    <name type="scientific">Stieleria marina</name>
    <dbReference type="NCBI Taxonomy" id="1930275"/>
    <lineage>
        <taxon>Bacteria</taxon>
        <taxon>Pseudomonadati</taxon>
        <taxon>Planctomycetota</taxon>
        <taxon>Planctomycetia</taxon>
        <taxon>Pirellulales</taxon>
        <taxon>Pirellulaceae</taxon>
        <taxon>Stieleria</taxon>
    </lineage>
</organism>
<feature type="compositionally biased region" description="Polar residues" evidence="6">
    <location>
        <begin position="33"/>
        <end position="46"/>
    </location>
</feature>
<dbReference type="InterPro" id="IPR006089">
    <property type="entry name" value="Acyl-CoA_DH_CS"/>
</dbReference>
<dbReference type="GO" id="GO:0003995">
    <property type="term" value="F:acyl-CoA dehydrogenase activity"/>
    <property type="evidence" value="ECO:0007669"/>
    <property type="project" value="InterPro"/>
</dbReference>
<dbReference type="Proteomes" id="UP000319817">
    <property type="component" value="Chromosome"/>
</dbReference>
<dbReference type="PROSITE" id="PS00072">
    <property type="entry name" value="ACYL_COA_DH_1"/>
    <property type="match status" value="1"/>
</dbReference>
<evidence type="ECO:0000256" key="6">
    <source>
        <dbReference type="SAM" id="MobiDB-lite"/>
    </source>
</evidence>
<keyword evidence="5 10" id="KW-0560">Oxidoreductase</keyword>
<gene>
    <name evidence="10" type="primary">mmgC_2</name>
    <name evidence="10" type="ORF">K239x_45580</name>
</gene>
<feature type="domain" description="Acyl-CoA oxidase/dehydrogenase middle" evidence="8">
    <location>
        <begin position="238"/>
        <end position="304"/>
    </location>
</feature>
<dbReference type="InterPro" id="IPR037069">
    <property type="entry name" value="AcylCoA_DH/ox_N_sf"/>
</dbReference>
<accession>A0A517NZK7</accession>
<dbReference type="EMBL" id="CP036526">
    <property type="protein sequence ID" value="QDT12548.1"/>
    <property type="molecule type" value="Genomic_DNA"/>
</dbReference>
<dbReference type="PANTHER" id="PTHR43884:SF12">
    <property type="entry name" value="ISOVALERYL-COA DEHYDROGENASE, MITOCHONDRIAL-RELATED"/>
    <property type="match status" value="1"/>
</dbReference>
<dbReference type="Gene3D" id="1.10.540.10">
    <property type="entry name" value="Acyl-CoA dehydrogenase/oxidase, N-terminal domain"/>
    <property type="match status" value="1"/>
</dbReference>
<reference evidence="10 11" key="1">
    <citation type="submission" date="2019-02" db="EMBL/GenBank/DDBJ databases">
        <title>Deep-cultivation of Planctomycetes and their phenomic and genomic characterization uncovers novel biology.</title>
        <authorList>
            <person name="Wiegand S."/>
            <person name="Jogler M."/>
            <person name="Boedeker C."/>
            <person name="Pinto D."/>
            <person name="Vollmers J."/>
            <person name="Rivas-Marin E."/>
            <person name="Kohn T."/>
            <person name="Peeters S.H."/>
            <person name="Heuer A."/>
            <person name="Rast P."/>
            <person name="Oberbeckmann S."/>
            <person name="Bunk B."/>
            <person name="Jeske O."/>
            <person name="Meyerdierks A."/>
            <person name="Storesund J.E."/>
            <person name="Kallscheuer N."/>
            <person name="Luecker S."/>
            <person name="Lage O.M."/>
            <person name="Pohl T."/>
            <person name="Merkel B.J."/>
            <person name="Hornburger P."/>
            <person name="Mueller R.-W."/>
            <person name="Bruemmer F."/>
            <person name="Labrenz M."/>
            <person name="Spormann A.M."/>
            <person name="Op den Camp H."/>
            <person name="Overmann J."/>
            <person name="Amann R."/>
            <person name="Jetten M.S.M."/>
            <person name="Mascher T."/>
            <person name="Medema M.H."/>
            <person name="Devos D.P."/>
            <person name="Kaster A.-K."/>
            <person name="Ovreas L."/>
            <person name="Rohde M."/>
            <person name="Galperin M.Y."/>
            <person name="Jogler C."/>
        </authorList>
    </citation>
    <scope>NUCLEOTIDE SEQUENCE [LARGE SCALE GENOMIC DNA]</scope>
    <source>
        <strain evidence="10 11">K23_9</strain>
    </source>
</reference>
<protein>
    <submittedName>
        <fullName evidence="10">Acyl-CoA dehydrogenase</fullName>
        <ecNumber evidence="10">1.3.99.-</ecNumber>
    </submittedName>
</protein>
<dbReference type="CDD" id="cd00567">
    <property type="entry name" value="ACAD"/>
    <property type="match status" value="1"/>
</dbReference>
<feature type="domain" description="Acyl-CoA dehydrogenase/oxidase N-terminal" evidence="9">
    <location>
        <begin position="146"/>
        <end position="233"/>
    </location>
</feature>
<dbReference type="InterPro" id="IPR036250">
    <property type="entry name" value="AcylCo_DH-like_C"/>
</dbReference>
<feature type="domain" description="Acyl-CoA dehydrogenase/oxidase C-terminal" evidence="7">
    <location>
        <begin position="343"/>
        <end position="485"/>
    </location>
</feature>
<dbReference type="Gene3D" id="2.40.110.10">
    <property type="entry name" value="Butyryl-CoA Dehydrogenase, subunit A, domain 2"/>
    <property type="match status" value="1"/>
</dbReference>
<feature type="compositionally biased region" description="Basic and acidic residues" evidence="6">
    <location>
        <begin position="1"/>
        <end position="15"/>
    </location>
</feature>
<dbReference type="RefSeq" id="WP_419189251.1">
    <property type="nucleotide sequence ID" value="NZ_CP036526.1"/>
</dbReference>
<dbReference type="InterPro" id="IPR009075">
    <property type="entry name" value="AcylCo_DH/oxidase_C"/>
</dbReference>
<proteinExistence type="inferred from homology"/>
<keyword evidence="4 5" id="KW-0274">FAD</keyword>
<dbReference type="AlphaFoldDB" id="A0A517NZK7"/>
<dbReference type="PANTHER" id="PTHR43884">
    <property type="entry name" value="ACYL-COA DEHYDROGENASE"/>
    <property type="match status" value="1"/>
</dbReference>
<dbReference type="Pfam" id="PF00441">
    <property type="entry name" value="Acyl-CoA_dh_1"/>
    <property type="match status" value="1"/>
</dbReference>
<evidence type="ECO:0000259" key="8">
    <source>
        <dbReference type="Pfam" id="PF02770"/>
    </source>
</evidence>
<dbReference type="GO" id="GO:0050660">
    <property type="term" value="F:flavin adenine dinucleotide binding"/>
    <property type="evidence" value="ECO:0007669"/>
    <property type="project" value="InterPro"/>
</dbReference>
<dbReference type="InterPro" id="IPR013786">
    <property type="entry name" value="AcylCoA_DH/ox_N"/>
</dbReference>
<dbReference type="InterPro" id="IPR009100">
    <property type="entry name" value="AcylCoA_DH/oxidase_NM_dom_sf"/>
</dbReference>
<evidence type="ECO:0000259" key="9">
    <source>
        <dbReference type="Pfam" id="PF02771"/>
    </source>
</evidence>
<evidence type="ECO:0000259" key="7">
    <source>
        <dbReference type="Pfam" id="PF00441"/>
    </source>
</evidence>
<sequence length="678" mass="73844">MSLDFDTNHSPDVPKMDTPVVPVTDKETAAPKSASTPEPSSPQASTPVHHGAEEESFAEVALRLGGASDDEAKRTGVVDTADDQVEALFAPQYKTVNSPVHRAVWDSKVPTELFYSDVPFGSPAVESVVNKSLAIVQRHRDVGTLVDEHGKISNVVMTELGEAGYWGLLVDTQYGGAGATMREFGRMITRMATIDPTVAGLASVHGCIGAVDPVRSFGTDEQKRRFLPKLGDGRALSAFALTEPGAGSDLTALKTTAVLDGDHYVVNGEKLFITNAIPGRTIGLVCKIDDVPSVLIVDLPDQENEHFYLNRYGIYALRRAHNNGLVFKDFRVPAANLLVPARGDGLTIAYHGLNLGRVSLCANAAGAMRWMLAEMLPWAEYRKTYGLSITKRELVRRRVGKMAGLIVACDALTQWCSGLIDQGYRGEMECIVAKIFGSESQKEAAIELFMKTHGGRSFLEGHLFGDNVHEFLAPCIYEGEGEMLGMAFFKSLVKDHGKRFFEPIGRTLHGLGIKQPNLANPMHLWALKGPMMAYTRWFAGRKLAGSKWSPIDGIDHELGQHTKFAQRLLSKSGFKISGTMRHHQLKLADRQCRMSALSSELQGAIVMLVTSLYAAHSADATTKSAASVMCGELRRQITGKKPSDKDFRLVTTLGGKIADEGWAELKGVQSGKILQSYK</sequence>
<name>A0A517NZK7_9BACT</name>
<evidence type="ECO:0000256" key="2">
    <source>
        <dbReference type="ARBA" id="ARBA00009347"/>
    </source>
</evidence>
<evidence type="ECO:0000313" key="10">
    <source>
        <dbReference type="EMBL" id="QDT12548.1"/>
    </source>
</evidence>
<evidence type="ECO:0000256" key="4">
    <source>
        <dbReference type="ARBA" id="ARBA00022827"/>
    </source>
</evidence>
<evidence type="ECO:0000256" key="5">
    <source>
        <dbReference type="RuleBase" id="RU362125"/>
    </source>
</evidence>
<dbReference type="InterPro" id="IPR046373">
    <property type="entry name" value="Acyl-CoA_Oxase/DH_mid-dom_sf"/>
</dbReference>
<dbReference type="Pfam" id="PF02770">
    <property type="entry name" value="Acyl-CoA_dh_M"/>
    <property type="match status" value="1"/>
</dbReference>
<dbReference type="Pfam" id="PF02771">
    <property type="entry name" value="Acyl-CoA_dh_N"/>
    <property type="match status" value="1"/>
</dbReference>
<dbReference type="SUPFAM" id="SSF47203">
    <property type="entry name" value="Acyl-CoA dehydrogenase C-terminal domain-like"/>
    <property type="match status" value="1"/>
</dbReference>
<comment type="cofactor">
    <cofactor evidence="1 5">
        <name>FAD</name>
        <dbReference type="ChEBI" id="CHEBI:57692"/>
    </cofactor>
</comment>
<comment type="similarity">
    <text evidence="2 5">Belongs to the acyl-CoA dehydrogenase family.</text>
</comment>
<dbReference type="EC" id="1.3.99.-" evidence="10"/>
<dbReference type="SUPFAM" id="SSF56645">
    <property type="entry name" value="Acyl-CoA dehydrogenase NM domain-like"/>
    <property type="match status" value="1"/>
</dbReference>
<keyword evidence="3 5" id="KW-0285">Flavoprotein</keyword>
<dbReference type="InterPro" id="IPR006091">
    <property type="entry name" value="Acyl-CoA_Oxase/DH_mid-dom"/>
</dbReference>
<keyword evidence="11" id="KW-1185">Reference proteome</keyword>
<dbReference type="Gene3D" id="1.20.140.10">
    <property type="entry name" value="Butyryl-CoA Dehydrogenase, subunit A, domain 3"/>
    <property type="match status" value="1"/>
</dbReference>
<evidence type="ECO:0000256" key="3">
    <source>
        <dbReference type="ARBA" id="ARBA00022630"/>
    </source>
</evidence>